<reference evidence="1" key="1">
    <citation type="submission" date="2020-08" db="EMBL/GenBank/DDBJ databases">
        <title>Genome sequencing and assembly of the red palm weevil Rhynchophorus ferrugineus.</title>
        <authorList>
            <person name="Dias G.B."/>
            <person name="Bergman C.M."/>
            <person name="Manee M."/>
        </authorList>
    </citation>
    <scope>NUCLEOTIDE SEQUENCE</scope>
    <source>
        <strain evidence="1">AA-2017</strain>
        <tissue evidence="1">Whole larva</tissue>
    </source>
</reference>
<dbReference type="PANTHER" id="PTHR24172">
    <property type="entry name" value="ANK_REP_REGION DOMAIN-CONTAINING PROTEIN"/>
    <property type="match status" value="1"/>
</dbReference>
<dbReference type="EMBL" id="JAACXV010017526">
    <property type="protein sequence ID" value="KAF7264340.1"/>
    <property type="molecule type" value="Genomic_DNA"/>
</dbReference>
<gene>
    <name evidence="1" type="ORF">GWI33_000298</name>
</gene>
<proteinExistence type="predicted"/>
<dbReference type="OrthoDB" id="432281at2759"/>
<organism evidence="1 2">
    <name type="scientific">Rhynchophorus ferrugineus</name>
    <name type="common">Red palm weevil</name>
    <name type="synonym">Curculio ferrugineus</name>
    <dbReference type="NCBI Taxonomy" id="354439"/>
    <lineage>
        <taxon>Eukaryota</taxon>
        <taxon>Metazoa</taxon>
        <taxon>Ecdysozoa</taxon>
        <taxon>Arthropoda</taxon>
        <taxon>Hexapoda</taxon>
        <taxon>Insecta</taxon>
        <taxon>Pterygota</taxon>
        <taxon>Neoptera</taxon>
        <taxon>Endopterygota</taxon>
        <taxon>Coleoptera</taxon>
        <taxon>Polyphaga</taxon>
        <taxon>Cucujiformia</taxon>
        <taxon>Curculionidae</taxon>
        <taxon>Dryophthorinae</taxon>
        <taxon>Rhynchophorus</taxon>
    </lineage>
</organism>
<name>A0A834HTD5_RHYFE</name>
<comment type="caution">
    <text evidence="1">The sequence shown here is derived from an EMBL/GenBank/DDBJ whole genome shotgun (WGS) entry which is preliminary data.</text>
</comment>
<dbReference type="AlphaFoldDB" id="A0A834HTD5"/>
<sequence length="95" mass="10475">MPVLRKRAAAEGKGLYVHSSPPRVLSLSAAHVKHLIRNGDIDKLEQIVLEGQGKKLVGEYSADYKTRMFLKNVPALMTGSLEFKISCLLAKPTWG</sequence>
<keyword evidence="2" id="KW-1185">Reference proteome</keyword>
<dbReference type="PANTHER" id="PTHR24172:SF4">
    <property type="entry name" value="ANK_REP_REGION DOMAIN-CONTAINING PROTEIN"/>
    <property type="match status" value="1"/>
</dbReference>
<evidence type="ECO:0000313" key="1">
    <source>
        <dbReference type="EMBL" id="KAF7264340.1"/>
    </source>
</evidence>
<dbReference type="Proteomes" id="UP000625711">
    <property type="component" value="Unassembled WGS sequence"/>
</dbReference>
<protein>
    <submittedName>
        <fullName evidence="1">Uncharacterized protein</fullName>
    </submittedName>
</protein>
<evidence type="ECO:0000313" key="2">
    <source>
        <dbReference type="Proteomes" id="UP000625711"/>
    </source>
</evidence>
<accession>A0A834HTD5</accession>